<dbReference type="PANTHER" id="PTHR46021">
    <property type="entry name" value="ARF-GAP WITH DUAL PH DOMAIN-CONTAINING PROTEIN 1-LIKE PROTEIN"/>
    <property type="match status" value="1"/>
</dbReference>
<keyword evidence="3" id="KW-1185">Reference proteome</keyword>
<evidence type="ECO:0000256" key="1">
    <source>
        <dbReference type="SAM" id="MobiDB-lite"/>
    </source>
</evidence>
<evidence type="ECO:0000313" key="3">
    <source>
        <dbReference type="Proteomes" id="UP001176940"/>
    </source>
</evidence>
<dbReference type="SUPFAM" id="SSF50729">
    <property type="entry name" value="PH domain-like"/>
    <property type="match status" value="1"/>
</dbReference>
<proteinExistence type="predicted"/>
<dbReference type="PANTHER" id="PTHR46021:SF6">
    <property type="entry name" value="ARF-GAP WITH DUAL PH DOMAIN-CONTAINING PROTEIN 2"/>
    <property type="match status" value="1"/>
</dbReference>
<dbReference type="InterPro" id="IPR011993">
    <property type="entry name" value="PH-like_dom_sf"/>
</dbReference>
<feature type="region of interest" description="Disordered" evidence="1">
    <location>
        <begin position="54"/>
        <end position="127"/>
    </location>
</feature>
<feature type="compositionally biased region" description="Polar residues" evidence="1">
    <location>
        <begin position="71"/>
        <end position="81"/>
    </location>
</feature>
<comment type="caution">
    <text evidence="2">The sequence shown here is derived from an EMBL/GenBank/DDBJ whole genome shotgun (WGS) entry which is preliminary data.</text>
</comment>
<evidence type="ECO:0000313" key="2">
    <source>
        <dbReference type="EMBL" id="CAJ0965364.1"/>
    </source>
</evidence>
<evidence type="ECO:0008006" key="4">
    <source>
        <dbReference type="Google" id="ProtNLM"/>
    </source>
</evidence>
<feature type="compositionally biased region" description="Polar residues" evidence="1">
    <location>
        <begin position="100"/>
        <end position="118"/>
    </location>
</feature>
<organism evidence="2 3">
    <name type="scientific">Ranitomeya imitator</name>
    <name type="common">mimic poison frog</name>
    <dbReference type="NCBI Taxonomy" id="111125"/>
    <lineage>
        <taxon>Eukaryota</taxon>
        <taxon>Metazoa</taxon>
        <taxon>Chordata</taxon>
        <taxon>Craniata</taxon>
        <taxon>Vertebrata</taxon>
        <taxon>Euteleostomi</taxon>
        <taxon>Amphibia</taxon>
        <taxon>Batrachia</taxon>
        <taxon>Anura</taxon>
        <taxon>Neobatrachia</taxon>
        <taxon>Hyloidea</taxon>
        <taxon>Dendrobatidae</taxon>
        <taxon>Dendrobatinae</taxon>
        <taxon>Ranitomeya</taxon>
    </lineage>
</organism>
<dbReference type="Proteomes" id="UP001176940">
    <property type="component" value="Unassembled WGS sequence"/>
</dbReference>
<dbReference type="Gene3D" id="2.30.29.30">
    <property type="entry name" value="Pleckstrin-homology domain (PH domain)/Phosphotyrosine-binding domain (PTB)"/>
    <property type="match status" value="1"/>
</dbReference>
<protein>
    <recommendedName>
        <fullName evidence="4">PH domain-containing protein</fullName>
    </recommendedName>
</protein>
<name>A0ABN9MM67_9NEOB</name>
<gene>
    <name evidence="2" type="ORF">RIMI_LOCUS20209303</name>
</gene>
<dbReference type="InterPro" id="IPR052589">
    <property type="entry name" value="Arf-GAP_dual-PH_domain"/>
</dbReference>
<accession>A0ABN9MM67</accession>
<reference evidence="2" key="1">
    <citation type="submission" date="2023-07" db="EMBL/GenBank/DDBJ databases">
        <authorList>
            <person name="Stuckert A."/>
        </authorList>
    </citation>
    <scope>NUCLEOTIDE SEQUENCE</scope>
</reference>
<dbReference type="EMBL" id="CAUEEQ010066904">
    <property type="protein sequence ID" value="CAJ0965364.1"/>
    <property type="molecule type" value="Genomic_DNA"/>
</dbReference>
<sequence>MEKTGPTQRERFKKRWFNLDSEERKLLYYRDPLDPYEQGGIFIGSCEAGYHVTEGLPNGMKGTSGRRESQSTRPSGNTSSPVRAAESRGTGCTCCRRSPPDQSAPTIQVQCPSHSDITGPSDDIISV</sequence>